<organism evidence="2 3">
    <name type="scientific">Melipona bicolor</name>
    <dbReference type="NCBI Taxonomy" id="60889"/>
    <lineage>
        <taxon>Eukaryota</taxon>
        <taxon>Metazoa</taxon>
        <taxon>Ecdysozoa</taxon>
        <taxon>Arthropoda</taxon>
        <taxon>Hexapoda</taxon>
        <taxon>Insecta</taxon>
        <taxon>Pterygota</taxon>
        <taxon>Neoptera</taxon>
        <taxon>Endopterygota</taxon>
        <taxon>Hymenoptera</taxon>
        <taxon>Apocrita</taxon>
        <taxon>Aculeata</taxon>
        <taxon>Apoidea</taxon>
        <taxon>Anthophila</taxon>
        <taxon>Apidae</taxon>
        <taxon>Melipona</taxon>
    </lineage>
</organism>
<feature type="region of interest" description="Disordered" evidence="1">
    <location>
        <begin position="1"/>
        <end position="47"/>
    </location>
</feature>
<accession>A0AA40KLW6</accession>
<gene>
    <name evidence="2" type="ORF">K0M31_006419</name>
</gene>
<protein>
    <submittedName>
        <fullName evidence="2">Uncharacterized protein</fullName>
    </submittedName>
</protein>
<evidence type="ECO:0000256" key="1">
    <source>
        <dbReference type="SAM" id="MobiDB-lite"/>
    </source>
</evidence>
<dbReference type="AlphaFoldDB" id="A0AA40KLW6"/>
<keyword evidence="3" id="KW-1185">Reference proteome</keyword>
<name>A0AA40KLW6_9HYME</name>
<reference evidence="2" key="1">
    <citation type="submission" date="2021-10" db="EMBL/GenBank/DDBJ databases">
        <title>Melipona bicolor Genome sequencing and assembly.</title>
        <authorList>
            <person name="Araujo N.S."/>
            <person name="Arias M.C."/>
        </authorList>
    </citation>
    <scope>NUCLEOTIDE SEQUENCE</scope>
    <source>
        <strain evidence="2">USP_2M_L1-L4_2017</strain>
        <tissue evidence="2">Whole body</tissue>
    </source>
</reference>
<sequence>MIREQNGKGDNDFARIKDKKAEEMEERRRLMEKSAEKKRQLRQQHIERKETLEAEKLQRAETATDLKIRQLKRRERLAEELARRKRKGTISLKNKWIAIKLLIMRLFTIQTSSCKNHLRVEK</sequence>
<proteinExistence type="predicted"/>
<evidence type="ECO:0000313" key="2">
    <source>
        <dbReference type="EMBL" id="KAK1125081.1"/>
    </source>
</evidence>
<comment type="caution">
    <text evidence="2">The sequence shown here is derived from an EMBL/GenBank/DDBJ whole genome shotgun (WGS) entry which is preliminary data.</text>
</comment>
<dbReference type="Proteomes" id="UP001177670">
    <property type="component" value="Unassembled WGS sequence"/>
</dbReference>
<evidence type="ECO:0000313" key="3">
    <source>
        <dbReference type="Proteomes" id="UP001177670"/>
    </source>
</evidence>
<dbReference type="EMBL" id="JAHYIQ010000017">
    <property type="protein sequence ID" value="KAK1125081.1"/>
    <property type="molecule type" value="Genomic_DNA"/>
</dbReference>